<name>A0A097ARC5_THEKI</name>
<dbReference type="PANTHER" id="PTHR40278:SF1">
    <property type="entry name" value="DNA UTILIZATION PROTEIN HOFN"/>
    <property type="match status" value="1"/>
</dbReference>
<proteinExistence type="predicted"/>
<accession>A0A097ARC5</accession>
<dbReference type="InterPro" id="IPR007813">
    <property type="entry name" value="PilN"/>
</dbReference>
<dbReference type="eggNOG" id="COG3166">
    <property type="taxonomic scope" value="Bacteria"/>
</dbReference>
<keyword evidence="3" id="KW-1185">Reference proteome</keyword>
<dbReference type="Pfam" id="PF05137">
    <property type="entry name" value="PilN"/>
    <property type="match status" value="1"/>
</dbReference>
<dbReference type="RefSeq" id="WP_049685128.1">
    <property type="nucleotide sequence ID" value="NZ_CP009170.1"/>
</dbReference>
<feature type="transmembrane region" description="Helical" evidence="1">
    <location>
        <begin position="25"/>
        <end position="46"/>
    </location>
</feature>
<dbReference type="AlphaFoldDB" id="A0A097ARC5"/>
<protein>
    <submittedName>
        <fullName evidence="2">Fimbrial assembly family protein PilN</fullName>
    </submittedName>
</protein>
<dbReference type="STRING" id="2325.TKV_c11870"/>
<dbReference type="KEGG" id="tki:TKV_c11870"/>
<dbReference type="InterPro" id="IPR052534">
    <property type="entry name" value="Extracell_DNA_Util/SecSys_Comp"/>
</dbReference>
<dbReference type="PANTHER" id="PTHR40278">
    <property type="entry name" value="DNA UTILIZATION PROTEIN HOFN"/>
    <property type="match status" value="1"/>
</dbReference>
<gene>
    <name evidence="2" type="primary">pilN</name>
    <name evidence="2" type="ORF">TKV_c11870</name>
</gene>
<evidence type="ECO:0000313" key="2">
    <source>
        <dbReference type="EMBL" id="AIS52358.1"/>
    </source>
</evidence>
<reference evidence="3" key="1">
    <citation type="journal article" date="2015" name="Genome Announc.">
        <title>Whole-Genome Sequences of 80 Environmental and Clinical Isolates of Burkholderia pseudomallei.</title>
        <authorList>
            <person name="Johnson S.L."/>
            <person name="Baker A.L."/>
            <person name="Chain P.S."/>
            <person name="Currie B.J."/>
            <person name="Daligault H.E."/>
            <person name="Davenport K.W."/>
            <person name="Davis C.B."/>
            <person name="Inglis T.J."/>
            <person name="Kaestli M."/>
            <person name="Koren S."/>
            <person name="Mayo M."/>
            <person name="Merritt A.J."/>
            <person name="Price E.P."/>
            <person name="Sarovich D.S."/>
            <person name="Warner J."/>
            <person name="Rosovitz M.J."/>
        </authorList>
    </citation>
    <scope>NUCLEOTIDE SEQUENCE [LARGE SCALE GENOMIC DNA]</scope>
    <source>
        <strain evidence="3">DSM 2030</strain>
    </source>
</reference>
<keyword evidence="1" id="KW-0812">Transmembrane</keyword>
<dbReference type="HOGENOM" id="CLU_126451_0_0_9"/>
<organism evidence="2 3">
    <name type="scientific">Thermoanaerobacter kivui</name>
    <name type="common">Acetogenium kivui</name>
    <dbReference type="NCBI Taxonomy" id="2325"/>
    <lineage>
        <taxon>Bacteria</taxon>
        <taxon>Bacillati</taxon>
        <taxon>Bacillota</taxon>
        <taxon>Clostridia</taxon>
        <taxon>Thermoanaerobacterales</taxon>
        <taxon>Thermoanaerobacteraceae</taxon>
        <taxon>Thermoanaerobacter</taxon>
    </lineage>
</organism>
<dbReference type="EMBL" id="CP009170">
    <property type="protein sequence ID" value="AIS52358.1"/>
    <property type="molecule type" value="Genomic_DNA"/>
</dbReference>
<evidence type="ECO:0000256" key="1">
    <source>
        <dbReference type="SAM" id="Phobius"/>
    </source>
</evidence>
<evidence type="ECO:0000313" key="3">
    <source>
        <dbReference type="Proteomes" id="UP000029669"/>
    </source>
</evidence>
<dbReference type="OrthoDB" id="1727135at2"/>
<keyword evidence="1" id="KW-1133">Transmembrane helix</keyword>
<dbReference type="Proteomes" id="UP000029669">
    <property type="component" value="Chromosome"/>
</dbReference>
<keyword evidence="1" id="KW-0472">Membrane</keyword>
<sequence>MKDINLIPEELKEQKLKKKRQMTNIFFAFVLISAIFTIMVLPLAYINKLYEDLKSTNSDLYKFKNISQLEQNVKNMSLYAEKKKALIKKLESQRLDAVTILEDLSLNIPDRASIASLKYQKNTLEIDGEAFTEADIAVFMLNLRSIDYVEDVKILSVESTDKGLLKYILQVKLKVVS</sequence>